<dbReference type="EMBL" id="CAJVPJ010000134">
    <property type="protein sequence ID" value="CAG8483705.1"/>
    <property type="molecule type" value="Genomic_DNA"/>
</dbReference>
<accession>A0A9N8WB31</accession>
<organism evidence="7 8">
    <name type="scientific">Paraglomus occultum</name>
    <dbReference type="NCBI Taxonomy" id="144539"/>
    <lineage>
        <taxon>Eukaryota</taxon>
        <taxon>Fungi</taxon>
        <taxon>Fungi incertae sedis</taxon>
        <taxon>Mucoromycota</taxon>
        <taxon>Glomeromycotina</taxon>
        <taxon>Glomeromycetes</taxon>
        <taxon>Paraglomerales</taxon>
        <taxon>Paraglomeraceae</taxon>
        <taxon>Paraglomus</taxon>
    </lineage>
</organism>
<evidence type="ECO:0000313" key="7">
    <source>
        <dbReference type="EMBL" id="CAG8483705.1"/>
    </source>
</evidence>
<feature type="region of interest" description="Disordered" evidence="6">
    <location>
        <begin position="203"/>
        <end position="228"/>
    </location>
</feature>
<protein>
    <submittedName>
        <fullName evidence="7">6099_t:CDS:1</fullName>
    </submittedName>
</protein>
<evidence type="ECO:0000256" key="2">
    <source>
        <dbReference type="ARBA" id="ARBA00005330"/>
    </source>
</evidence>
<evidence type="ECO:0000256" key="5">
    <source>
        <dbReference type="ARBA" id="ARBA00023242"/>
    </source>
</evidence>
<dbReference type="Proteomes" id="UP000789572">
    <property type="component" value="Unassembled WGS sequence"/>
</dbReference>
<feature type="compositionally biased region" description="Polar residues" evidence="6">
    <location>
        <begin position="102"/>
        <end position="125"/>
    </location>
</feature>
<dbReference type="GO" id="GO:0006357">
    <property type="term" value="P:regulation of transcription by RNA polymerase II"/>
    <property type="evidence" value="ECO:0007669"/>
    <property type="project" value="TreeGrafter"/>
</dbReference>
<dbReference type="GO" id="GO:0005634">
    <property type="term" value="C:nucleus"/>
    <property type="evidence" value="ECO:0007669"/>
    <property type="project" value="UniProtKB-SubCell"/>
</dbReference>
<keyword evidence="8" id="KW-1185">Reference proteome</keyword>
<keyword evidence="5" id="KW-0539">Nucleus</keyword>
<comment type="caution">
    <text evidence="7">The sequence shown here is derived from an EMBL/GenBank/DDBJ whole genome shotgun (WGS) entry which is preliminary data.</text>
</comment>
<dbReference type="PANTHER" id="PTHR13556:SF2">
    <property type="entry name" value="TRANSCRIPTIONAL ADAPTER 3"/>
    <property type="match status" value="1"/>
</dbReference>
<gene>
    <name evidence="7" type="ORF">POCULU_LOCUS1689</name>
</gene>
<keyword evidence="3" id="KW-0805">Transcription regulation</keyword>
<feature type="compositionally biased region" description="Basic and acidic residues" evidence="6">
    <location>
        <begin position="208"/>
        <end position="220"/>
    </location>
</feature>
<evidence type="ECO:0000256" key="1">
    <source>
        <dbReference type="ARBA" id="ARBA00004123"/>
    </source>
</evidence>
<feature type="region of interest" description="Disordered" evidence="6">
    <location>
        <begin position="70"/>
        <end position="148"/>
    </location>
</feature>
<dbReference type="GO" id="GO:0000124">
    <property type="term" value="C:SAGA complex"/>
    <property type="evidence" value="ECO:0007669"/>
    <property type="project" value="TreeGrafter"/>
</dbReference>
<dbReference type="GO" id="GO:0003713">
    <property type="term" value="F:transcription coactivator activity"/>
    <property type="evidence" value="ECO:0007669"/>
    <property type="project" value="TreeGrafter"/>
</dbReference>
<sequence>MDKRSSALTAIKVSTSKRRIYKLKCPTRQLPAINDLSIAKKEIHSYVARASERESGYTLLSQQLDPQFAGVGRTGKHTKGLNKAKDKKLLGDYSENEKKLQRSSASRQGTPKPFQSISAAKNNPTFKKRKRSTDVTNDDSPKLRQKEQTPIEQFYKYCESYWRPFKEEDRAFLEAKSDSTELYIIPPLGRHYREVWTALLPQIPNDNSDTRNEIRNRDEQNTSEQLSSQGLNCRQLVQRLMSTMVSDKVNVDLEHVISSTEKETNGHLSPEENGDNFECSISDSRLEEELRYLGVLNKDEKIDWEAREDDAICAELRKTQEDCLKEDAQNTYRRQKLIKRFIAAMAYQQCSDFMEELDNQVEECFVARFVKDKKIKKKRLVVTTEDIAHSLDRRKKYKKGIEVLFDPSVGSIPKEPVFNDEDMAEFVKKMKEEHRRL</sequence>
<name>A0A9N8WB31_9GLOM</name>
<dbReference type="PANTHER" id="PTHR13556">
    <property type="entry name" value="TRANSCRIPTIONAL ADAPTER 3-RELATED"/>
    <property type="match status" value="1"/>
</dbReference>
<dbReference type="Pfam" id="PF10198">
    <property type="entry name" value="Ada3"/>
    <property type="match status" value="1"/>
</dbReference>
<evidence type="ECO:0000256" key="4">
    <source>
        <dbReference type="ARBA" id="ARBA00023163"/>
    </source>
</evidence>
<evidence type="ECO:0000256" key="6">
    <source>
        <dbReference type="SAM" id="MobiDB-lite"/>
    </source>
</evidence>
<feature type="compositionally biased region" description="Basic and acidic residues" evidence="6">
    <location>
        <begin position="83"/>
        <end position="100"/>
    </location>
</feature>
<evidence type="ECO:0000256" key="3">
    <source>
        <dbReference type="ARBA" id="ARBA00023015"/>
    </source>
</evidence>
<comment type="subcellular location">
    <subcellularLocation>
        <location evidence="1">Nucleus</location>
    </subcellularLocation>
</comment>
<comment type="similarity">
    <text evidence="2">Belongs to the NGG1 family.</text>
</comment>
<proteinExistence type="inferred from homology"/>
<evidence type="ECO:0000313" key="8">
    <source>
        <dbReference type="Proteomes" id="UP000789572"/>
    </source>
</evidence>
<reference evidence="7" key="1">
    <citation type="submission" date="2021-06" db="EMBL/GenBank/DDBJ databases">
        <authorList>
            <person name="Kallberg Y."/>
            <person name="Tangrot J."/>
            <person name="Rosling A."/>
        </authorList>
    </citation>
    <scope>NUCLEOTIDE SEQUENCE</scope>
    <source>
        <strain evidence="7">IA702</strain>
    </source>
</reference>
<keyword evidence="4" id="KW-0804">Transcription</keyword>
<dbReference type="AlphaFoldDB" id="A0A9N8WB31"/>
<dbReference type="InterPro" id="IPR019340">
    <property type="entry name" value="Histone_AcTrfase_su3"/>
</dbReference>
<dbReference type="OrthoDB" id="1232at2759"/>
<feature type="compositionally biased region" description="Basic and acidic residues" evidence="6">
    <location>
        <begin position="139"/>
        <end position="148"/>
    </location>
</feature>